<evidence type="ECO:0000256" key="1">
    <source>
        <dbReference type="SAM" id="Phobius"/>
    </source>
</evidence>
<name>F0F3J5_9BACT</name>
<protein>
    <submittedName>
        <fullName evidence="2">Uncharacterized protein</fullName>
    </submittedName>
</protein>
<dbReference type="HOGENOM" id="CLU_3274584_0_0_10"/>
<organism evidence="2 3">
    <name type="scientific">Prevotella multiformis DSM 16608</name>
    <dbReference type="NCBI Taxonomy" id="888743"/>
    <lineage>
        <taxon>Bacteria</taxon>
        <taxon>Pseudomonadati</taxon>
        <taxon>Bacteroidota</taxon>
        <taxon>Bacteroidia</taxon>
        <taxon>Bacteroidales</taxon>
        <taxon>Prevotellaceae</taxon>
        <taxon>Prevotella</taxon>
    </lineage>
</organism>
<evidence type="ECO:0000313" key="3">
    <source>
        <dbReference type="Proteomes" id="UP000005697"/>
    </source>
</evidence>
<gene>
    <name evidence="2" type="ORF">HMPREF9141_0161</name>
</gene>
<accession>F0F3J5</accession>
<reference evidence="2 3" key="1">
    <citation type="submission" date="2011-01" db="EMBL/GenBank/DDBJ databases">
        <authorList>
            <person name="Muzny D."/>
            <person name="Qin X."/>
            <person name="Deng J."/>
            <person name="Jiang H."/>
            <person name="Liu Y."/>
            <person name="Qu J."/>
            <person name="Song X.-Z."/>
            <person name="Zhang L."/>
            <person name="Thornton R."/>
            <person name="Coyle M."/>
            <person name="Francisco L."/>
            <person name="Jackson L."/>
            <person name="Javaid M."/>
            <person name="Korchina V."/>
            <person name="Kovar C."/>
            <person name="Mata R."/>
            <person name="Mathew T."/>
            <person name="Ngo R."/>
            <person name="Nguyen L."/>
            <person name="Nguyen N."/>
            <person name="Okwuonu G."/>
            <person name="Ongeri F."/>
            <person name="Pham C."/>
            <person name="Simmons D."/>
            <person name="Wilczek-Boney K."/>
            <person name="Hale W."/>
            <person name="Jakkamsetti A."/>
            <person name="Pham P."/>
            <person name="Ruth R."/>
            <person name="San Lucas F."/>
            <person name="Warren J."/>
            <person name="Zhang J."/>
            <person name="Zhao Z."/>
            <person name="Zhou C."/>
            <person name="Zhu D."/>
            <person name="Lee S."/>
            <person name="Bess C."/>
            <person name="Blankenburg K."/>
            <person name="Forbes L."/>
            <person name="Fu Q."/>
            <person name="Gubbala S."/>
            <person name="Hirani K."/>
            <person name="Jayaseelan J.C."/>
            <person name="Lara F."/>
            <person name="Munidasa M."/>
            <person name="Palculict T."/>
            <person name="Patil S."/>
            <person name="Pu L.-L."/>
            <person name="Saada N."/>
            <person name="Tang L."/>
            <person name="Weissenberger G."/>
            <person name="Zhu Y."/>
            <person name="Hemphill L."/>
            <person name="Shang Y."/>
            <person name="Youmans B."/>
            <person name="Ayvaz T."/>
            <person name="Ross M."/>
            <person name="Santibanez J."/>
            <person name="Aqrawi P."/>
            <person name="Gross S."/>
            <person name="Joshi V."/>
            <person name="Fowler G."/>
            <person name="Nazareth L."/>
            <person name="Reid J."/>
            <person name="Worley K."/>
            <person name="Petrosino J."/>
            <person name="Highlander S."/>
            <person name="Gibbs R."/>
        </authorList>
    </citation>
    <scope>NUCLEOTIDE SEQUENCE [LARGE SCALE GENOMIC DNA]</scope>
    <source>
        <strain evidence="2 3">DSM 16608</strain>
    </source>
</reference>
<evidence type="ECO:0000313" key="2">
    <source>
        <dbReference type="EMBL" id="EGC21411.1"/>
    </source>
</evidence>
<keyword evidence="3" id="KW-1185">Reference proteome</keyword>
<keyword evidence="1" id="KW-0472">Membrane</keyword>
<sequence>MFPDSSRSGQYSGAAGYSAILFTKLGSLFSYNLLSSFKGVE</sequence>
<dbReference type="Proteomes" id="UP000005697">
    <property type="component" value="Unassembled WGS sequence"/>
</dbReference>
<proteinExistence type="predicted"/>
<feature type="transmembrane region" description="Helical" evidence="1">
    <location>
        <begin position="14"/>
        <end position="34"/>
    </location>
</feature>
<keyword evidence="1" id="KW-1133">Transmembrane helix</keyword>
<comment type="caution">
    <text evidence="2">The sequence shown here is derived from an EMBL/GenBank/DDBJ whole genome shotgun (WGS) entry which is preliminary data.</text>
</comment>
<keyword evidence="1" id="KW-0812">Transmembrane</keyword>
<dbReference type="EMBL" id="AEWX01000001">
    <property type="protein sequence ID" value="EGC21411.1"/>
    <property type="molecule type" value="Genomic_DNA"/>
</dbReference>
<dbReference type="AlphaFoldDB" id="F0F3J5"/>